<organism evidence="2 3">
    <name type="scientific">Halorubrum tibetense</name>
    <dbReference type="NCBI Taxonomy" id="175631"/>
    <lineage>
        <taxon>Archaea</taxon>
        <taxon>Methanobacteriati</taxon>
        <taxon>Methanobacteriota</taxon>
        <taxon>Stenosarchaea group</taxon>
        <taxon>Halobacteria</taxon>
        <taxon>Halobacteriales</taxon>
        <taxon>Haloferacaceae</taxon>
        <taxon>Halorubrum</taxon>
    </lineage>
</organism>
<sequence length="106" mass="10898">MSEIAVRQARPVDADAVAVFTADTWGDRHDDYLPRVFAEWVNSDDDAQRTFVATIAAADATAALGPDAAEGGSENEDAEVDDARIGDAEVDDATVVSGDGTGAAAA</sequence>
<name>A0ABD5S9L6_9EURY</name>
<feature type="region of interest" description="Disordered" evidence="1">
    <location>
        <begin position="65"/>
        <end position="106"/>
    </location>
</feature>
<evidence type="ECO:0008006" key="4">
    <source>
        <dbReference type="Google" id="ProtNLM"/>
    </source>
</evidence>
<comment type="caution">
    <text evidence="2">The sequence shown here is derived from an EMBL/GenBank/DDBJ whole genome shotgun (WGS) entry which is preliminary data.</text>
</comment>
<evidence type="ECO:0000256" key="1">
    <source>
        <dbReference type="SAM" id="MobiDB-lite"/>
    </source>
</evidence>
<reference evidence="2 3" key="1">
    <citation type="journal article" date="2019" name="Int. J. Syst. Evol. Microbiol.">
        <title>The Global Catalogue of Microorganisms (GCM) 10K type strain sequencing project: providing services to taxonomists for standard genome sequencing and annotation.</title>
        <authorList>
            <consortium name="The Broad Institute Genomics Platform"/>
            <consortium name="The Broad Institute Genome Sequencing Center for Infectious Disease"/>
            <person name="Wu L."/>
            <person name="Ma J."/>
        </authorList>
    </citation>
    <scope>NUCLEOTIDE SEQUENCE [LARGE SCALE GENOMIC DNA]</scope>
    <source>
        <strain evidence="2 3">CGMCC 1.3239</strain>
    </source>
</reference>
<dbReference type="Proteomes" id="UP001596442">
    <property type="component" value="Unassembled WGS sequence"/>
</dbReference>
<dbReference type="AlphaFoldDB" id="A0ABD5S9L6"/>
<accession>A0ABD5S9L6</accession>
<gene>
    <name evidence="2" type="ORF">ACFQEU_06625</name>
</gene>
<protein>
    <recommendedName>
        <fullName evidence="4">GNAT family N-acetyltransferase</fullName>
    </recommendedName>
</protein>
<dbReference type="Gene3D" id="3.40.630.30">
    <property type="match status" value="1"/>
</dbReference>
<evidence type="ECO:0000313" key="2">
    <source>
        <dbReference type="EMBL" id="MFC6753140.1"/>
    </source>
</evidence>
<feature type="non-terminal residue" evidence="2">
    <location>
        <position position="106"/>
    </location>
</feature>
<proteinExistence type="predicted"/>
<keyword evidence="3" id="KW-1185">Reference proteome</keyword>
<evidence type="ECO:0000313" key="3">
    <source>
        <dbReference type="Proteomes" id="UP001596442"/>
    </source>
</evidence>
<dbReference type="EMBL" id="JBHSWW010000066">
    <property type="protein sequence ID" value="MFC6753140.1"/>
    <property type="molecule type" value="Genomic_DNA"/>
</dbReference>